<feature type="domain" description="HipA-like kinase" evidence="1">
    <location>
        <begin position="4"/>
        <end position="245"/>
    </location>
</feature>
<dbReference type="Proteomes" id="UP000005744">
    <property type="component" value="Unassembled WGS sequence"/>
</dbReference>
<reference evidence="2 3" key="1">
    <citation type="submission" date="2011-11" db="EMBL/GenBank/DDBJ databases">
        <title>Improved High-Quality Draft sequence of Beggiatoa alba B18lD.</title>
        <authorList>
            <consortium name="US DOE Joint Genome Institute"/>
            <person name="Lucas S."/>
            <person name="Han J."/>
            <person name="Lapidus A."/>
            <person name="Cheng J.-F."/>
            <person name="Goodwin L."/>
            <person name="Pitluck S."/>
            <person name="Peters L."/>
            <person name="Mikhailova N."/>
            <person name="Held B."/>
            <person name="Detter J.C."/>
            <person name="Han C."/>
            <person name="Tapia R."/>
            <person name="Land M."/>
            <person name="Hauser L."/>
            <person name="Kyrpides N."/>
            <person name="Ivanova N."/>
            <person name="Pagani I."/>
            <person name="Samuel K."/>
            <person name="Teske A."/>
            <person name="Mueller J."/>
            <person name="Woyke T."/>
        </authorList>
    </citation>
    <scope>NUCLEOTIDE SEQUENCE [LARGE SCALE GENOMIC DNA]</scope>
    <source>
        <strain evidence="2 3">B18LD</strain>
    </source>
</reference>
<dbReference type="STRING" id="395493.BegalDRAFT_0315"/>
<dbReference type="AlphaFoldDB" id="I3CC92"/>
<dbReference type="InterPro" id="IPR046748">
    <property type="entry name" value="HipA_2"/>
</dbReference>
<gene>
    <name evidence="2" type="ORF">BegalDRAFT_0315</name>
</gene>
<protein>
    <recommendedName>
        <fullName evidence="1">HipA-like kinase domain-containing protein</fullName>
    </recommendedName>
</protein>
<accession>I3CC92</accession>
<sequence>MIDIIEIFKRSAQGATQPYICRGSDGNTYFVKGKNAGARSLICEWIAGCLAKNLQLPIAPFSIVNVSEHLITSEEYRALGTGLVFGSQKKAGIEEPRNLLPTFYNDIPIALQQDIFVFDWWIRNMDRTLSEYGGNANLLLEEQNNQKHIFIIDHNLAFDSDFCVHDFMATHIFREQGRHIFADKQKQIIYKQRFNDALQDWENICSMIPHEWWFIDEEQTLNVDFDKTLAYQQLLAYQYDTFWDVI</sequence>
<organism evidence="2 3">
    <name type="scientific">Beggiatoa alba B18LD</name>
    <dbReference type="NCBI Taxonomy" id="395493"/>
    <lineage>
        <taxon>Bacteria</taxon>
        <taxon>Pseudomonadati</taxon>
        <taxon>Pseudomonadota</taxon>
        <taxon>Gammaproteobacteria</taxon>
        <taxon>Thiotrichales</taxon>
        <taxon>Thiotrichaceae</taxon>
        <taxon>Beggiatoa</taxon>
    </lineage>
</organism>
<proteinExistence type="predicted"/>
<dbReference type="OrthoDB" id="8440774at2"/>
<dbReference type="Pfam" id="PF20613">
    <property type="entry name" value="HipA_2"/>
    <property type="match status" value="1"/>
</dbReference>
<evidence type="ECO:0000259" key="1">
    <source>
        <dbReference type="Pfam" id="PF20613"/>
    </source>
</evidence>
<dbReference type="HOGENOM" id="CLU_102179_0_0_6"/>
<name>I3CC92_9GAMM</name>
<dbReference type="EMBL" id="JH600070">
    <property type="protein sequence ID" value="EIJ41235.1"/>
    <property type="molecule type" value="Genomic_DNA"/>
</dbReference>
<keyword evidence="3" id="KW-1185">Reference proteome</keyword>
<dbReference type="eggNOG" id="ENOG5032TTG">
    <property type="taxonomic scope" value="Bacteria"/>
</dbReference>
<dbReference type="RefSeq" id="WP_002683010.1">
    <property type="nucleotide sequence ID" value="NZ_JH600070.1"/>
</dbReference>
<evidence type="ECO:0000313" key="2">
    <source>
        <dbReference type="EMBL" id="EIJ41235.1"/>
    </source>
</evidence>
<evidence type="ECO:0000313" key="3">
    <source>
        <dbReference type="Proteomes" id="UP000005744"/>
    </source>
</evidence>